<feature type="signal peptide" evidence="1">
    <location>
        <begin position="1"/>
        <end position="19"/>
    </location>
</feature>
<dbReference type="Proteomes" id="UP000008332">
    <property type="component" value="Chromosome"/>
</dbReference>
<dbReference type="OrthoDB" id="8688876at2"/>
<accession>Q21YU5</accession>
<evidence type="ECO:0000313" key="2">
    <source>
        <dbReference type="EMBL" id="ABD69058.1"/>
    </source>
</evidence>
<dbReference type="eggNOG" id="ENOG503361Z">
    <property type="taxonomic scope" value="Bacteria"/>
</dbReference>
<dbReference type="KEGG" id="rfr:Rfer_1324"/>
<dbReference type="RefSeq" id="WP_011463626.1">
    <property type="nucleotide sequence ID" value="NC_007908.1"/>
</dbReference>
<name>Q21YU5_ALBFT</name>
<protein>
    <submittedName>
        <fullName evidence="2">Uncharacterized protein</fullName>
    </submittedName>
</protein>
<keyword evidence="3" id="KW-1185">Reference proteome</keyword>
<evidence type="ECO:0000313" key="3">
    <source>
        <dbReference type="Proteomes" id="UP000008332"/>
    </source>
</evidence>
<dbReference type="STRING" id="338969.Rfer_1324"/>
<feature type="chain" id="PRO_5004200185" evidence="1">
    <location>
        <begin position="20"/>
        <end position="98"/>
    </location>
</feature>
<reference evidence="3" key="1">
    <citation type="submission" date="2006-02" db="EMBL/GenBank/DDBJ databases">
        <title>Complete sequence of chromosome of Rhodoferax ferrireducens DSM 15236.</title>
        <authorList>
            <person name="Copeland A."/>
            <person name="Lucas S."/>
            <person name="Lapidus A."/>
            <person name="Barry K."/>
            <person name="Detter J.C."/>
            <person name="Glavina del Rio T."/>
            <person name="Hammon N."/>
            <person name="Israni S."/>
            <person name="Pitluck S."/>
            <person name="Brettin T."/>
            <person name="Bruce D."/>
            <person name="Han C."/>
            <person name="Tapia R."/>
            <person name="Gilna P."/>
            <person name="Kiss H."/>
            <person name="Schmutz J."/>
            <person name="Larimer F."/>
            <person name="Land M."/>
            <person name="Kyrpides N."/>
            <person name="Ivanova N."/>
            <person name="Richardson P."/>
        </authorList>
    </citation>
    <scope>NUCLEOTIDE SEQUENCE [LARGE SCALE GENOMIC DNA]</scope>
    <source>
        <strain evidence="3">ATCC BAA-621 / DSM 15236 / T118</strain>
    </source>
</reference>
<sequence>MRIALFLTLSLSCGSLALAQSAAPAQRAAVQPRAAASAAPGVIEKRTERIQIEDSGARIDELRVGGETKTISVQPKGRLPAYQVEPTSGERSWKILGF</sequence>
<dbReference type="HOGENOM" id="CLU_141624_0_0_4"/>
<dbReference type="EMBL" id="CP000267">
    <property type="protein sequence ID" value="ABD69058.1"/>
    <property type="molecule type" value="Genomic_DNA"/>
</dbReference>
<proteinExistence type="predicted"/>
<gene>
    <name evidence="2" type="ordered locus">Rfer_1324</name>
</gene>
<organism evidence="2 3">
    <name type="scientific">Albidiferax ferrireducens (strain ATCC BAA-621 / DSM 15236 / T118)</name>
    <name type="common">Rhodoferax ferrireducens</name>
    <dbReference type="NCBI Taxonomy" id="338969"/>
    <lineage>
        <taxon>Bacteria</taxon>
        <taxon>Pseudomonadati</taxon>
        <taxon>Pseudomonadota</taxon>
        <taxon>Betaproteobacteria</taxon>
        <taxon>Burkholderiales</taxon>
        <taxon>Comamonadaceae</taxon>
        <taxon>Rhodoferax</taxon>
    </lineage>
</organism>
<evidence type="ECO:0000256" key="1">
    <source>
        <dbReference type="SAM" id="SignalP"/>
    </source>
</evidence>
<keyword evidence="1" id="KW-0732">Signal</keyword>
<dbReference type="AlphaFoldDB" id="Q21YU5"/>